<dbReference type="STRING" id="983967.A0A1E4T468"/>
<feature type="compositionally biased region" description="Basic and acidic residues" evidence="1">
    <location>
        <begin position="224"/>
        <end position="235"/>
    </location>
</feature>
<feature type="compositionally biased region" description="Basic and acidic residues" evidence="1">
    <location>
        <begin position="335"/>
        <end position="345"/>
    </location>
</feature>
<feature type="compositionally biased region" description="Polar residues" evidence="1">
    <location>
        <begin position="39"/>
        <end position="78"/>
    </location>
</feature>
<feature type="compositionally biased region" description="Acidic residues" evidence="1">
    <location>
        <begin position="214"/>
        <end position="223"/>
    </location>
</feature>
<feature type="compositionally biased region" description="Acidic residues" evidence="1">
    <location>
        <begin position="499"/>
        <end position="514"/>
    </location>
</feature>
<dbReference type="Proteomes" id="UP000094801">
    <property type="component" value="Unassembled WGS sequence"/>
</dbReference>
<dbReference type="EMBL" id="KV453850">
    <property type="protein sequence ID" value="ODV86534.1"/>
    <property type="molecule type" value="Genomic_DNA"/>
</dbReference>
<dbReference type="Gene3D" id="3.40.30.10">
    <property type="entry name" value="Glutaredoxin"/>
    <property type="match status" value="1"/>
</dbReference>
<feature type="compositionally biased region" description="Polar residues" evidence="1">
    <location>
        <begin position="304"/>
        <end position="315"/>
    </location>
</feature>
<dbReference type="SUPFAM" id="SSF52833">
    <property type="entry name" value="Thioredoxin-like"/>
    <property type="match status" value="1"/>
</dbReference>
<dbReference type="AlphaFoldDB" id="A0A1E4T468"/>
<feature type="region of interest" description="Disordered" evidence="1">
    <location>
        <begin position="441"/>
        <end position="567"/>
    </location>
</feature>
<gene>
    <name evidence="2" type="ORF">CANARDRAFT_27725</name>
</gene>
<accession>A0A1E4T468</accession>
<feature type="compositionally biased region" description="Basic and acidic residues" evidence="1">
    <location>
        <begin position="515"/>
        <end position="567"/>
    </location>
</feature>
<keyword evidence="3" id="KW-1185">Reference proteome</keyword>
<reference evidence="3" key="1">
    <citation type="submission" date="2016-04" db="EMBL/GenBank/DDBJ databases">
        <title>Comparative genomics of biotechnologically important yeasts.</title>
        <authorList>
            <consortium name="DOE Joint Genome Institute"/>
            <person name="Riley R."/>
            <person name="Haridas S."/>
            <person name="Wolfe K.H."/>
            <person name="Lopes M.R."/>
            <person name="Hittinger C.T."/>
            <person name="Goker M."/>
            <person name="Salamov A."/>
            <person name="Wisecaver J."/>
            <person name="Long T.M."/>
            <person name="Aerts A.L."/>
            <person name="Barry K."/>
            <person name="Choi C."/>
            <person name="Clum A."/>
            <person name="Coughlan A.Y."/>
            <person name="Deshpande S."/>
            <person name="Douglass A.P."/>
            <person name="Hanson S.J."/>
            <person name="Klenk H.-P."/>
            <person name="Labutti K."/>
            <person name="Lapidus A."/>
            <person name="Lindquist E."/>
            <person name="Lipzen A."/>
            <person name="Meier-Kolthoff J.P."/>
            <person name="Ohm R.A."/>
            <person name="Otillar R.P."/>
            <person name="Pangilinan J."/>
            <person name="Peng Y."/>
            <person name="Rokas A."/>
            <person name="Rosa C.A."/>
            <person name="Scheuner C."/>
            <person name="Sibirny A.A."/>
            <person name="Slot J.C."/>
            <person name="Stielow J.B."/>
            <person name="Sun H."/>
            <person name="Kurtzman C.P."/>
            <person name="Blackwell M."/>
            <person name="Grigoriev I.V."/>
            <person name="Jeffries T.W."/>
        </authorList>
    </citation>
    <scope>NUCLEOTIDE SEQUENCE [LARGE SCALE GENOMIC DNA]</scope>
    <source>
        <strain evidence="3">NRRL YB-2248</strain>
    </source>
</reference>
<sequence length="704" mass="78130">MDMDKEFEEFQKTNQSSLIGFSLRNSGVSGIDKDVEDVSSGTGADSGVASGSTSKYASRATSSSRPMIKTNPSTSNVDYVSVETLKAEGGLLNDEDSEYLDTVMDEEGHLKNDALQVTELATEDESKTTTKKSSPLKNLVSSIDEFKEKDEIFGGDHGKYVAPAAAMSKEYSDFKYDSPHLKTPKVEEKEPELYKAQELTTVDDILKKINDGNTEVDEEEEKESDQKNNTKKKIDISVSEPQIPDSVIELDSQFTAPASMREGSVSQLAKEQIRSRSRSTGRSPFREGTGTYKPHLARGESYHSGLSNDDYNSTAPLDFGASESKTESSSTSTAEFERRPRHEPGAPRITNASSLKYLRDISRSRSRAAIERASSVPRKEKPSEEAELKNEGALMDDSSFSQMPDLDDAISNALKLVEGTRTVSEGSKLGVNDKEDIVKHLQQGLSLDDVKEEEEGAEEEKKDAEPVKEESIEEDAKEVFKEETFEDAPAEETVTGDSPVEEEVAPKEEEVEEEVAPKEEEVAPKEEEVVHTGEREFNLKKTSEPEQEQEPKAEPKVEPESESVTKKVVEEEEDFEKLIADAQKEQDGKTNSKSIENGGGVYVPKASKMTFEDEPVYIYTSLAGGFQIMTRTNRLQTIMAANKITVEFKDLGTDEEAKKVWRRYSGGKSLPGVVRGTDDFIGNWEDIEEANENYEVRSLIYESY</sequence>
<feature type="compositionally biased region" description="Low complexity" evidence="1">
    <location>
        <begin position="321"/>
        <end position="334"/>
    </location>
</feature>
<feature type="region of interest" description="Disordered" evidence="1">
    <location>
        <begin position="30"/>
        <end position="78"/>
    </location>
</feature>
<proteinExistence type="predicted"/>
<feature type="compositionally biased region" description="Basic and acidic residues" evidence="1">
    <location>
        <begin position="377"/>
        <end position="390"/>
    </location>
</feature>
<dbReference type="OrthoDB" id="9932926at2759"/>
<feature type="compositionally biased region" description="Basic and acidic residues" evidence="1">
    <location>
        <begin position="459"/>
        <end position="470"/>
    </location>
</feature>
<feature type="region of interest" description="Disordered" evidence="1">
    <location>
        <begin position="175"/>
        <end position="405"/>
    </location>
</feature>
<organism evidence="2 3">
    <name type="scientific">[Candida] arabinofermentans NRRL YB-2248</name>
    <dbReference type="NCBI Taxonomy" id="983967"/>
    <lineage>
        <taxon>Eukaryota</taxon>
        <taxon>Fungi</taxon>
        <taxon>Dikarya</taxon>
        <taxon>Ascomycota</taxon>
        <taxon>Saccharomycotina</taxon>
        <taxon>Pichiomycetes</taxon>
        <taxon>Pichiales</taxon>
        <taxon>Pichiaceae</taxon>
        <taxon>Ogataea</taxon>
        <taxon>Ogataea/Candida clade</taxon>
    </lineage>
</organism>
<evidence type="ECO:0000313" key="2">
    <source>
        <dbReference type="EMBL" id="ODV86534.1"/>
    </source>
</evidence>
<protein>
    <submittedName>
        <fullName evidence="2">Uncharacterized protein</fullName>
    </submittedName>
</protein>
<evidence type="ECO:0000313" key="3">
    <source>
        <dbReference type="Proteomes" id="UP000094801"/>
    </source>
</evidence>
<evidence type="ECO:0000256" key="1">
    <source>
        <dbReference type="SAM" id="MobiDB-lite"/>
    </source>
</evidence>
<dbReference type="PROSITE" id="PS51354">
    <property type="entry name" value="GLUTAREDOXIN_2"/>
    <property type="match status" value="1"/>
</dbReference>
<dbReference type="InterPro" id="IPR036249">
    <property type="entry name" value="Thioredoxin-like_sf"/>
</dbReference>
<name>A0A1E4T468_9ASCO</name>
<feature type="compositionally biased region" description="Basic and acidic residues" evidence="1">
    <location>
        <begin position="175"/>
        <end position="195"/>
    </location>
</feature>